<dbReference type="VEuPathDB" id="AmoebaDB:ACA1_076090"/>
<dbReference type="EMBL" id="KB008074">
    <property type="protein sequence ID" value="ELR13766.1"/>
    <property type="molecule type" value="Genomic_DNA"/>
</dbReference>
<dbReference type="AlphaFoldDB" id="L8GNG0"/>
<sequence length="171" mass="19179">MDDKKKFGRKGKVYVSSVIEGPIEAVWGRTARFADGSWMPGVSASGYLVNRWTVDEEEGVPKEDNSVGKNRFLSFGDLQVVETLTGYSSTEHFYSYALVKKDEGLFPGDFINYHARMSFKRVTDKNATFAEWSAEFDGEESTVEAVEQFVARQVFGGSFNNLKLTFNSAVH</sequence>
<dbReference type="RefSeq" id="XP_004335779.1">
    <property type="nucleotide sequence ID" value="XM_004335731.1"/>
</dbReference>
<dbReference type="Pfam" id="PF10604">
    <property type="entry name" value="Polyketide_cyc2"/>
    <property type="match status" value="1"/>
</dbReference>
<dbReference type="KEGG" id="acan:ACA1_076090"/>
<dbReference type="SUPFAM" id="SSF55961">
    <property type="entry name" value="Bet v1-like"/>
    <property type="match status" value="1"/>
</dbReference>
<gene>
    <name evidence="1" type="ORF">ACA1_076090</name>
</gene>
<dbReference type="InterPro" id="IPR023393">
    <property type="entry name" value="START-like_dom_sf"/>
</dbReference>
<evidence type="ECO:0000313" key="1">
    <source>
        <dbReference type="EMBL" id="ELR13766.1"/>
    </source>
</evidence>
<dbReference type="GeneID" id="14914378"/>
<dbReference type="PANTHER" id="PTHR39332">
    <property type="entry name" value="BLL4707 PROTEIN"/>
    <property type="match status" value="1"/>
</dbReference>
<organism evidence="1 2">
    <name type="scientific">Acanthamoeba castellanii (strain ATCC 30010 / Neff)</name>
    <dbReference type="NCBI Taxonomy" id="1257118"/>
    <lineage>
        <taxon>Eukaryota</taxon>
        <taxon>Amoebozoa</taxon>
        <taxon>Discosea</taxon>
        <taxon>Longamoebia</taxon>
        <taxon>Centramoebida</taxon>
        <taxon>Acanthamoebidae</taxon>
        <taxon>Acanthamoeba</taxon>
    </lineage>
</organism>
<accession>L8GNG0</accession>
<dbReference type="CDD" id="cd07821">
    <property type="entry name" value="PYR_PYL_RCAR_like"/>
    <property type="match status" value="1"/>
</dbReference>
<dbReference type="InterPro" id="IPR019587">
    <property type="entry name" value="Polyketide_cyclase/dehydratase"/>
</dbReference>
<dbReference type="Gene3D" id="3.30.530.20">
    <property type="match status" value="1"/>
</dbReference>
<dbReference type="Proteomes" id="UP000011083">
    <property type="component" value="Unassembled WGS sequence"/>
</dbReference>
<dbReference type="OMA" id="WESRFTT"/>
<protein>
    <submittedName>
        <fullName evidence="1">Uncharacterized protein</fullName>
    </submittedName>
</protein>
<name>L8GNG0_ACACF</name>
<dbReference type="PANTHER" id="PTHR39332:SF7">
    <property type="entry name" value="SRPBCC FAMILY PROTEIN"/>
    <property type="match status" value="1"/>
</dbReference>
<keyword evidence="2" id="KW-1185">Reference proteome</keyword>
<reference evidence="1 2" key="1">
    <citation type="journal article" date="2013" name="Genome Biol.">
        <title>Genome of Acanthamoeba castellanii highlights extensive lateral gene transfer and early evolution of tyrosine kinase signaling.</title>
        <authorList>
            <person name="Clarke M."/>
            <person name="Lohan A.J."/>
            <person name="Liu B."/>
            <person name="Lagkouvardos I."/>
            <person name="Roy S."/>
            <person name="Zafar N."/>
            <person name="Bertelli C."/>
            <person name="Schilde C."/>
            <person name="Kianianmomeni A."/>
            <person name="Burglin T.R."/>
            <person name="Frech C."/>
            <person name="Turcotte B."/>
            <person name="Kopec K.O."/>
            <person name="Synnott J.M."/>
            <person name="Choo C."/>
            <person name="Paponov I."/>
            <person name="Finkler A."/>
            <person name="Soon Heng Tan C."/>
            <person name="Hutchins A.P."/>
            <person name="Weinmeier T."/>
            <person name="Rattei T."/>
            <person name="Chu J.S."/>
            <person name="Gimenez G."/>
            <person name="Irimia M."/>
            <person name="Rigden D.J."/>
            <person name="Fitzpatrick D.A."/>
            <person name="Lorenzo-Morales J."/>
            <person name="Bateman A."/>
            <person name="Chiu C.H."/>
            <person name="Tang P."/>
            <person name="Hegemann P."/>
            <person name="Fromm H."/>
            <person name="Raoult D."/>
            <person name="Greub G."/>
            <person name="Miranda-Saavedra D."/>
            <person name="Chen N."/>
            <person name="Nash P."/>
            <person name="Ginger M.L."/>
            <person name="Horn M."/>
            <person name="Schaap P."/>
            <person name="Caler L."/>
            <person name="Loftus B."/>
        </authorList>
    </citation>
    <scope>NUCLEOTIDE SEQUENCE [LARGE SCALE GENOMIC DNA]</scope>
    <source>
        <strain evidence="1 2">Neff</strain>
    </source>
</reference>
<evidence type="ECO:0000313" key="2">
    <source>
        <dbReference type="Proteomes" id="UP000011083"/>
    </source>
</evidence>
<proteinExistence type="predicted"/>